<protein>
    <submittedName>
        <fullName evidence="1">Uncharacterized protein</fullName>
    </submittedName>
</protein>
<comment type="caution">
    <text evidence="1">The sequence shown here is derived from an EMBL/GenBank/DDBJ whole genome shotgun (WGS) entry which is preliminary data.</text>
</comment>
<accession>A0ABX3E4A2</accession>
<gene>
    <name evidence="1" type="ORF">BOH73_17475</name>
</gene>
<name>A0ABX3E4A2_9PSED</name>
<keyword evidence="2" id="KW-1185">Reference proteome</keyword>
<dbReference type="EMBL" id="MPJC01000011">
    <property type="protein sequence ID" value="OKA19297.1"/>
    <property type="molecule type" value="Genomic_DNA"/>
</dbReference>
<dbReference type="RefSeq" id="WP_073514999.1">
    <property type="nucleotide sequence ID" value="NZ_MPJC01000011.1"/>
</dbReference>
<dbReference type="Proteomes" id="UP000186677">
    <property type="component" value="Unassembled WGS sequence"/>
</dbReference>
<evidence type="ECO:0000313" key="2">
    <source>
        <dbReference type="Proteomes" id="UP000186677"/>
    </source>
</evidence>
<organism evidence="1 2">
    <name type="scientific">Pseudomonas versuta</name>
    <dbReference type="NCBI Taxonomy" id="1788301"/>
    <lineage>
        <taxon>Bacteria</taxon>
        <taxon>Pseudomonadati</taxon>
        <taxon>Pseudomonadota</taxon>
        <taxon>Gammaproteobacteria</taxon>
        <taxon>Pseudomonadales</taxon>
        <taxon>Pseudomonadaceae</taxon>
        <taxon>Pseudomonas</taxon>
    </lineage>
</organism>
<evidence type="ECO:0000313" key="1">
    <source>
        <dbReference type="EMBL" id="OKA19297.1"/>
    </source>
</evidence>
<proteinExistence type="predicted"/>
<reference evidence="1 2" key="1">
    <citation type="submission" date="2016-11" db="EMBL/GenBank/DDBJ databases">
        <title>Draft genome of Pseudomonas versuta A4R1.5.</title>
        <authorList>
            <person name="See-Too W.-S."/>
        </authorList>
    </citation>
    <scope>NUCLEOTIDE SEQUENCE [LARGE SCALE GENOMIC DNA]</scope>
    <source>
        <strain evidence="1 2">A4R1.5</strain>
    </source>
</reference>
<sequence length="111" mass="12591">MDNVFGNKVKDHGQQKKTQDEIEFELLVAEVTPLGFVTSKELSSYIVKNKLYEKYGNISGILRMEKSGINWDFKGGFSKKIYARLCSRLGLNDEGTSAKATDFKSFKELKN</sequence>